<comment type="caution">
    <text evidence="2">The sequence shown here is derived from an EMBL/GenBank/DDBJ whole genome shotgun (WGS) entry which is preliminary data.</text>
</comment>
<dbReference type="OrthoDB" id="2364732at2759"/>
<name>A0A7C8MEJ6_9PLEO</name>
<dbReference type="Proteomes" id="UP000481861">
    <property type="component" value="Unassembled WGS sequence"/>
</dbReference>
<feature type="compositionally biased region" description="Polar residues" evidence="1">
    <location>
        <begin position="27"/>
        <end position="44"/>
    </location>
</feature>
<organism evidence="2 3">
    <name type="scientific">Massariosphaeria phaeospora</name>
    <dbReference type="NCBI Taxonomy" id="100035"/>
    <lineage>
        <taxon>Eukaryota</taxon>
        <taxon>Fungi</taxon>
        <taxon>Dikarya</taxon>
        <taxon>Ascomycota</taxon>
        <taxon>Pezizomycotina</taxon>
        <taxon>Dothideomycetes</taxon>
        <taxon>Pleosporomycetidae</taxon>
        <taxon>Pleosporales</taxon>
        <taxon>Pleosporales incertae sedis</taxon>
        <taxon>Massariosphaeria</taxon>
    </lineage>
</organism>
<evidence type="ECO:0000313" key="2">
    <source>
        <dbReference type="EMBL" id="KAF2876296.1"/>
    </source>
</evidence>
<feature type="region of interest" description="Disordered" evidence="1">
    <location>
        <begin position="690"/>
        <end position="874"/>
    </location>
</feature>
<reference evidence="2 3" key="1">
    <citation type="submission" date="2020-01" db="EMBL/GenBank/DDBJ databases">
        <authorList>
            <consortium name="DOE Joint Genome Institute"/>
            <person name="Haridas S."/>
            <person name="Albert R."/>
            <person name="Binder M."/>
            <person name="Bloem J."/>
            <person name="Labutti K."/>
            <person name="Salamov A."/>
            <person name="Andreopoulos B."/>
            <person name="Baker S.E."/>
            <person name="Barry K."/>
            <person name="Bills G."/>
            <person name="Bluhm B.H."/>
            <person name="Cannon C."/>
            <person name="Castanera R."/>
            <person name="Culley D.E."/>
            <person name="Daum C."/>
            <person name="Ezra D."/>
            <person name="Gonzalez J.B."/>
            <person name="Henrissat B."/>
            <person name="Kuo A."/>
            <person name="Liang C."/>
            <person name="Lipzen A."/>
            <person name="Lutzoni F."/>
            <person name="Magnuson J."/>
            <person name="Mondo S."/>
            <person name="Nolan M."/>
            <person name="Ohm R."/>
            <person name="Pangilinan J."/>
            <person name="Park H.-J.H."/>
            <person name="Ramirez L."/>
            <person name="Alfaro M."/>
            <person name="Sun H."/>
            <person name="Tritt A."/>
            <person name="Yoshinaga Y."/>
            <person name="Zwiers L.-H.L."/>
            <person name="Turgeon B.G."/>
            <person name="Goodwin S.B."/>
            <person name="Spatafora J.W."/>
            <person name="Crous P.W."/>
            <person name="Grigoriev I.V."/>
        </authorList>
    </citation>
    <scope>NUCLEOTIDE SEQUENCE [LARGE SCALE GENOMIC DNA]</scope>
    <source>
        <strain evidence="2 3">CBS 611.86</strain>
    </source>
</reference>
<dbReference type="SUPFAM" id="SSF52540">
    <property type="entry name" value="P-loop containing nucleoside triphosphate hydrolases"/>
    <property type="match status" value="1"/>
</dbReference>
<dbReference type="PANTHER" id="PTHR48176">
    <property type="entry name" value="DDRGK DOMAIN-CONTAINING PROTEIN 1"/>
    <property type="match status" value="1"/>
</dbReference>
<dbReference type="GO" id="GO:0044389">
    <property type="term" value="F:ubiquitin-like protein ligase binding"/>
    <property type="evidence" value="ECO:0007669"/>
    <property type="project" value="TreeGrafter"/>
</dbReference>
<dbReference type="PANTHER" id="PTHR48176:SF1">
    <property type="entry name" value="DDRGK DOMAIN-CONTAINING PROTEIN 1"/>
    <property type="match status" value="1"/>
</dbReference>
<protein>
    <submittedName>
        <fullName evidence="2">Uncharacterized protein</fullName>
    </submittedName>
</protein>
<accession>A0A7C8MEJ6</accession>
<proteinExistence type="predicted"/>
<feature type="compositionally biased region" description="Basic and acidic residues" evidence="1">
    <location>
        <begin position="699"/>
        <end position="848"/>
    </location>
</feature>
<dbReference type="InterPro" id="IPR027417">
    <property type="entry name" value="P-loop_NTPase"/>
</dbReference>
<dbReference type="InterPro" id="IPR050899">
    <property type="entry name" value="DDRGK_domain-containing"/>
</dbReference>
<feature type="compositionally biased region" description="Polar residues" evidence="1">
    <location>
        <begin position="71"/>
        <end position="88"/>
    </location>
</feature>
<dbReference type="EMBL" id="JAADJZ010000003">
    <property type="protein sequence ID" value="KAF2876296.1"/>
    <property type="molecule type" value="Genomic_DNA"/>
</dbReference>
<gene>
    <name evidence="2" type="ORF">BDV95DRAFT_614989</name>
</gene>
<evidence type="ECO:0000313" key="3">
    <source>
        <dbReference type="Proteomes" id="UP000481861"/>
    </source>
</evidence>
<evidence type="ECO:0000256" key="1">
    <source>
        <dbReference type="SAM" id="MobiDB-lite"/>
    </source>
</evidence>
<dbReference type="AlphaFoldDB" id="A0A7C8MEJ6"/>
<sequence>MPVTTRSKGSILPAPTPKTKPLRASKHSFSTTTQPKLSTNTQSIALKRPRKRKGDQSYSQRSRKKSHRPQDPNQQEQSRTNAASNPSLVSPNTVMSFWPCRKCSCEEGIFERSFPGCLKCGHTIDDHIEGFNHSWNSGCDFVCERQDLVNTILELAQRTRVVAIRATPQVGKTTLLRLLGYYILHHRLDLEPVFFQWIKKNKREDSEKSVENYLASKRKWWQEQNATYRPHNPGARTIYLIDEAQESYNEEELWTEVLKNRNTRSQPIFILVCLYGAAGTSHLHEPQVESQALLVDSLQRVELRPSIAGHPYMLFQPKETAVAINKWAIHNNYYFDDSMPGYLHSATDGHPGMVGMLLRHFENIFDQLPEPVRSTRTWSTSLCHEILVEHEGLLDWLTDSGRGVWTPRSENYTRKSLRWPAYSHISFSDVVQALREVAIRPSGLTRLPQDFDVFAFCYKMGYLHVEQSRPKSNERRYIFASPIHRRIAYRRLFPGPEPGTSLEKVGLQQVCINAIARFSPSALQKRPTRSDKRWGIPEAAFQDEIYCCLNRELRNLPILTEYSHTSDGRIDFYIFSQKWGIEVMQCGSSRELAEHVGRFKAGGKYQKWEDYIILNFCTKSAFRKINTKGLEVELQILHVVLDVENFTADIYTHDKQKRATLTLGEDRNRLDQAHFGSQSPDIATAVLQSPDGSTTQVELEGKRNMEERERELERARKELEQEKKEMREKMNEEMRVKEERREKMNEEMREKMKEEMREKMNEEMRVKEERREKMNEEMREKMKEEMREKMNEEMREKMKEEMREKMNEEMREKMKEEMREKMNEEMREKMKVKEQEFEDMKQKLEKSERKTKRKADVVEEPQQTERVTRRQKRK</sequence>
<feature type="region of interest" description="Disordered" evidence="1">
    <location>
        <begin position="1"/>
        <end position="88"/>
    </location>
</feature>
<keyword evidence="3" id="KW-1185">Reference proteome</keyword>